<dbReference type="PROSITE" id="PS51257">
    <property type="entry name" value="PROKAR_LIPOPROTEIN"/>
    <property type="match status" value="1"/>
</dbReference>
<dbReference type="EMBL" id="UINC01040103">
    <property type="protein sequence ID" value="SVB39516.1"/>
    <property type="molecule type" value="Genomic_DNA"/>
</dbReference>
<organism evidence="1">
    <name type="scientific">marine metagenome</name>
    <dbReference type="NCBI Taxonomy" id="408172"/>
    <lineage>
        <taxon>unclassified sequences</taxon>
        <taxon>metagenomes</taxon>
        <taxon>ecological metagenomes</taxon>
    </lineage>
</organism>
<evidence type="ECO:0000313" key="1">
    <source>
        <dbReference type="EMBL" id="SVB39516.1"/>
    </source>
</evidence>
<proteinExistence type="predicted"/>
<sequence length="57" mass="6303">MRKICLMVPLLALFAGCQGIPPKPSVQGEVSAGHYRPSWSWKPGGNIPATTQYRHRL</sequence>
<gene>
    <name evidence="1" type="ORF">METZ01_LOCUS192370</name>
</gene>
<accession>A0A382DM02</accession>
<feature type="non-terminal residue" evidence="1">
    <location>
        <position position="57"/>
    </location>
</feature>
<dbReference type="AlphaFoldDB" id="A0A382DM02"/>
<reference evidence="1" key="1">
    <citation type="submission" date="2018-05" db="EMBL/GenBank/DDBJ databases">
        <authorList>
            <person name="Lanie J.A."/>
            <person name="Ng W.-L."/>
            <person name="Kazmierczak K.M."/>
            <person name="Andrzejewski T.M."/>
            <person name="Davidsen T.M."/>
            <person name="Wayne K.J."/>
            <person name="Tettelin H."/>
            <person name="Glass J.I."/>
            <person name="Rusch D."/>
            <person name="Podicherti R."/>
            <person name="Tsui H.-C.T."/>
            <person name="Winkler M.E."/>
        </authorList>
    </citation>
    <scope>NUCLEOTIDE SEQUENCE</scope>
</reference>
<name>A0A382DM02_9ZZZZ</name>
<protein>
    <submittedName>
        <fullName evidence="1">Uncharacterized protein</fullName>
    </submittedName>
</protein>